<dbReference type="PANTHER" id="PTHR42964:SF1">
    <property type="entry name" value="POLYKETIDE BIOSYNTHESIS ENOYL-COA HYDRATASE PKSH-RELATED"/>
    <property type="match status" value="1"/>
</dbReference>
<gene>
    <name evidence="2" type="ORF">BXY39_2382</name>
</gene>
<comment type="caution">
    <text evidence="2">The sequence shown here is derived from an EMBL/GenBank/DDBJ whole genome shotgun (WGS) entry which is preliminary data.</text>
</comment>
<comment type="similarity">
    <text evidence="1">Belongs to the enoyl-CoA hydratase/isomerase family.</text>
</comment>
<keyword evidence="3" id="KW-1185">Reference proteome</keyword>
<sequence length="267" mass="27862">MTEQDSIVLSEMRDGVLMVTLNRPKARNAMNGPMVTALQNILKDSAEDVSVRAIVLRGAGGTFCAGGDISDMAATAGDKTAIAAVNRRFGTLIEEANRFPKLLVTVLEGAAMGGGFGLACVSDVALATENCRFAMPEVAIGLIPAQIAPFVVQRIGLAQARYLALTGIAIDAGEAYRIGLIHHVETDASALEARLDTILAAARRAAPNAQQKTKTLVLDSPGTFGPDLLNQAAADFAEAITSPEGAEGTAAFVEKRLPSWAENGDRA</sequence>
<dbReference type="InterPro" id="IPR051683">
    <property type="entry name" value="Enoyl-CoA_Hydratase/Isomerase"/>
</dbReference>
<dbReference type="AlphaFoldDB" id="A0A3M0CDK3"/>
<dbReference type="CDD" id="cd06558">
    <property type="entry name" value="crotonase-like"/>
    <property type="match status" value="1"/>
</dbReference>
<dbReference type="Proteomes" id="UP000271227">
    <property type="component" value="Unassembled WGS sequence"/>
</dbReference>
<accession>A0A3M0CDK3</accession>
<dbReference type="Gene3D" id="1.10.12.10">
    <property type="entry name" value="Lyase 2-enoyl-coa Hydratase, Chain A, domain 2"/>
    <property type="match status" value="1"/>
</dbReference>
<protein>
    <submittedName>
        <fullName evidence="2">Isohexenylglutaconyl-CoA hydratase</fullName>
    </submittedName>
</protein>
<dbReference type="InParanoid" id="A0A3M0CDK3"/>
<dbReference type="GO" id="GO:0008300">
    <property type="term" value="P:isoprenoid catabolic process"/>
    <property type="evidence" value="ECO:0007669"/>
    <property type="project" value="TreeGrafter"/>
</dbReference>
<dbReference type="Gene3D" id="3.90.226.10">
    <property type="entry name" value="2-enoyl-CoA Hydratase, Chain A, domain 1"/>
    <property type="match status" value="1"/>
</dbReference>
<organism evidence="2 3">
    <name type="scientific">Eilatimonas milleporae</name>
    <dbReference type="NCBI Taxonomy" id="911205"/>
    <lineage>
        <taxon>Bacteria</taxon>
        <taxon>Pseudomonadati</taxon>
        <taxon>Pseudomonadota</taxon>
        <taxon>Alphaproteobacteria</taxon>
        <taxon>Kordiimonadales</taxon>
        <taxon>Kordiimonadaceae</taxon>
        <taxon>Eilatimonas</taxon>
    </lineage>
</organism>
<dbReference type="InterPro" id="IPR014748">
    <property type="entry name" value="Enoyl-CoA_hydra_C"/>
</dbReference>
<reference evidence="2 3" key="1">
    <citation type="submission" date="2018-10" db="EMBL/GenBank/DDBJ databases">
        <title>Genomic Encyclopedia of Archaeal and Bacterial Type Strains, Phase II (KMG-II): from individual species to whole genera.</title>
        <authorList>
            <person name="Goeker M."/>
        </authorList>
    </citation>
    <scope>NUCLEOTIDE SEQUENCE [LARGE SCALE GENOMIC DNA]</scope>
    <source>
        <strain evidence="2 3">DSM 25217</strain>
    </source>
</reference>
<dbReference type="InterPro" id="IPR001753">
    <property type="entry name" value="Enoyl-CoA_hydra/iso"/>
</dbReference>
<dbReference type="OrthoDB" id="9795613at2"/>
<proteinExistence type="inferred from homology"/>
<evidence type="ECO:0000313" key="2">
    <source>
        <dbReference type="EMBL" id="RMB04816.1"/>
    </source>
</evidence>
<dbReference type="RefSeq" id="WP_121939082.1">
    <property type="nucleotide sequence ID" value="NZ_REFR01000012.1"/>
</dbReference>
<dbReference type="SUPFAM" id="SSF52096">
    <property type="entry name" value="ClpP/crotonase"/>
    <property type="match status" value="1"/>
</dbReference>
<dbReference type="GO" id="GO:0003824">
    <property type="term" value="F:catalytic activity"/>
    <property type="evidence" value="ECO:0007669"/>
    <property type="project" value="UniProtKB-ARBA"/>
</dbReference>
<name>A0A3M0CDK3_9PROT</name>
<dbReference type="Pfam" id="PF00378">
    <property type="entry name" value="ECH_1"/>
    <property type="match status" value="1"/>
</dbReference>
<dbReference type="EMBL" id="REFR01000012">
    <property type="protein sequence ID" value="RMB04816.1"/>
    <property type="molecule type" value="Genomic_DNA"/>
</dbReference>
<evidence type="ECO:0000256" key="1">
    <source>
        <dbReference type="ARBA" id="ARBA00005254"/>
    </source>
</evidence>
<dbReference type="InterPro" id="IPR029045">
    <property type="entry name" value="ClpP/crotonase-like_dom_sf"/>
</dbReference>
<dbReference type="PANTHER" id="PTHR42964">
    <property type="entry name" value="ENOYL-COA HYDRATASE"/>
    <property type="match status" value="1"/>
</dbReference>
<evidence type="ECO:0000313" key="3">
    <source>
        <dbReference type="Proteomes" id="UP000271227"/>
    </source>
</evidence>